<dbReference type="InterPro" id="IPR002241">
    <property type="entry name" value="Glyco_hydro_27"/>
</dbReference>
<feature type="signal peptide" evidence="8">
    <location>
        <begin position="1"/>
        <end position="22"/>
    </location>
</feature>
<dbReference type="AlphaFoldDB" id="A0A316YE55"/>
<dbReference type="PRINTS" id="PR00740">
    <property type="entry name" value="GLHYDRLASE27"/>
</dbReference>
<reference evidence="10 11" key="1">
    <citation type="journal article" date="2018" name="Mol. Biol. Evol.">
        <title>Broad Genomic Sampling Reveals a Smut Pathogenic Ancestry of the Fungal Clade Ustilaginomycotina.</title>
        <authorList>
            <person name="Kijpornyongpan T."/>
            <person name="Mondo S.J."/>
            <person name="Barry K."/>
            <person name="Sandor L."/>
            <person name="Lee J."/>
            <person name="Lipzen A."/>
            <person name="Pangilinan J."/>
            <person name="LaButti K."/>
            <person name="Hainaut M."/>
            <person name="Henrissat B."/>
            <person name="Grigoriev I.V."/>
            <person name="Spatafora J.W."/>
            <person name="Aime M.C."/>
        </authorList>
    </citation>
    <scope>NUCLEOTIDE SEQUENCE [LARGE SCALE GENOMIC DNA]</scope>
    <source>
        <strain evidence="10 11">MCA 4198</strain>
    </source>
</reference>
<dbReference type="Pfam" id="PF16499">
    <property type="entry name" value="Melibiase_2"/>
    <property type="match status" value="1"/>
</dbReference>
<keyword evidence="5 7" id="KW-0378">Hydrolase</keyword>
<feature type="domain" description="Alpha galactosidase C-terminal" evidence="9">
    <location>
        <begin position="333"/>
        <end position="404"/>
    </location>
</feature>
<dbReference type="RefSeq" id="XP_025374116.1">
    <property type="nucleotide sequence ID" value="XM_025524554.1"/>
</dbReference>
<evidence type="ECO:0000313" key="11">
    <source>
        <dbReference type="Proteomes" id="UP000245768"/>
    </source>
</evidence>
<dbReference type="GO" id="GO:0005975">
    <property type="term" value="P:carbohydrate metabolic process"/>
    <property type="evidence" value="ECO:0007669"/>
    <property type="project" value="InterPro"/>
</dbReference>
<dbReference type="CDD" id="cd04081">
    <property type="entry name" value="CBM35_galactosidase-like"/>
    <property type="match status" value="1"/>
</dbReference>
<dbReference type="Pfam" id="PF17801">
    <property type="entry name" value="Melibiase_C"/>
    <property type="match status" value="1"/>
</dbReference>
<dbReference type="InterPro" id="IPR013785">
    <property type="entry name" value="Aldolase_TIM"/>
</dbReference>
<dbReference type="Gene3D" id="2.60.120.260">
    <property type="entry name" value="Galactose-binding domain-like"/>
    <property type="match status" value="1"/>
</dbReference>
<comment type="similarity">
    <text evidence="2 7">Belongs to the glycosyl hydrolase 27 family.</text>
</comment>
<sequence length="552" mass="58927">MRSLSAPFTVLLAALLADKATCAFQQTPTLGFNTYNAASCTVNDSYVTDTINAFADQGFAAMGYSLFQIDCGWQRRDRSRDATTGAINVNNDAFPNGIKSLTDLATSRGLNFGLYSDAGLLACDPTVPSPVLGSLGHEAADAKQFADWNVKTVKYDNCYADSTDASSAAPKAARTDFVTRYRPMTDALRENGIEGELVCQWGVPFSDDGVLKGPIDWTRDLATSFRLSDDISDSWDSIYRIYNQAIYIAEQDKTGPGFHADADLLEVGNAGLSLAEQQFHFAYWAMAKSALMVSTDIVRSSEQTRAILQNEGLIEINQDSVGKPVKLVQRWTDDRDLHIGPLANGDLAVLAFNAQSGRQTLNIDFAALNVTQADVVDLYSGATRSAAASYGADVDAHGVIALRLSNVIGAAPTSPAVTWLEAENAAREGTVAVAPCSGCSGGEKVGDISGYGNNLIFNNVEASQSSVTVLFDYVNCEIGYLGNGLNERKARIAVNGGDPQDVNFPITGYSWDGDVGHNFRVQLSGFNVGSSNSIQISSPSNAPDIDRIGIVA</sequence>
<dbReference type="EMBL" id="KZ819642">
    <property type="protein sequence ID" value="PWN86918.1"/>
    <property type="molecule type" value="Genomic_DNA"/>
</dbReference>
<dbReference type="CDD" id="cd14792">
    <property type="entry name" value="GH27"/>
    <property type="match status" value="1"/>
</dbReference>
<dbReference type="SUPFAM" id="SSF51445">
    <property type="entry name" value="(Trans)glycosidases"/>
    <property type="match status" value="1"/>
</dbReference>
<evidence type="ECO:0000256" key="1">
    <source>
        <dbReference type="ARBA" id="ARBA00001255"/>
    </source>
</evidence>
<evidence type="ECO:0000256" key="4">
    <source>
        <dbReference type="ARBA" id="ARBA00022729"/>
    </source>
</evidence>
<organism evidence="10 11">
    <name type="scientific">Acaromyces ingoldii</name>
    <dbReference type="NCBI Taxonomy" id="215250"/>
    <lineage>
        <taxon>Eukaryota</taxon>
        <taxon>Fungi</taxon>
        <taxon>Dikarya</taxon>
        <taxon>Basidiomycota</taxon>
        <taxon>Ustilaginomycotina</taxon>
        <taxon>Exobasidiomycetes</taxon>
        <taxon>Exobasidiales</taxon>
        <taxon>Cryptobasidiaceae</taxon>
        <taxon>Acaromyces</taxon>
    </lineage>
</organism>
<feature type="chain" id="PRO_5016437368" description="Alpha-galactosidase" evidence="8">
    <location>
        <begin position="23"/>
        <end position="552"/>
    </location>
</feature>
<dbReference type="FunCoup" id="A0A316YE55">
    <property type="interactions" value="132"/>
</dbReference>
<dbReference type="Proteomes" id="UP000245768">
    <property type="component" value="Unassembled WGS sequence"/>
</dbReference>
<keyword evidence="7" id="KW-1015">Disulfide bond</keyword>
<dbReference type="GO" id="GO:0004557">
    <property type="term" value="F:alpha-galactosidase activity"/>
    <property type="evidence" value="ECO:0007669"/>
    <property type="project" value="UniProtKB-EC"/>
</dbReference>
<proteinExistence type="inferred from homology"/>
<keyword evidence="6 7" id="KW-0326">Glycosidase</keyword>
<dbReference type="InterPro" id="IPR041233">
    <property type="entry name" value="Melibiase_C"/>
</dbReference>
<evidence type="ECO:0000256" key="5">
    <source>
        <dbReference type="ARBA" id="ARBA00022801"/>
    </source>
</evidence>
<dbReference type="SUPFAM" id="SSF51011">
    <property type="entry name" value="Glycosyl hydrolase domain"/>
    <property type="match status" value="1"/>
</dbReference>
<evidence type="ECO:0000256" key="7">
    <source>
        <dbReference type="RuleBase" id="RU361168"/>
    </source>
</evidence>
<dbReference type="GeneID" id="37046470"/>
<evidence type="ECO:0000259" key="9">
    <source>
        <dbReference type="Pfam" id="PF17801"/>
    </source>
</evidence>
<evidence type="ECO:0000256" key="8">
    <source>
        <dbReference type="SAM" id="SignalP"/>
    </source>
</evidence>
<dbReference type="InterPro" id="IPR013780">
    <property type="entry name" value="Glyco_hydro_b"/>
</dbReference>
<keyword evidence="11" id="KW-1185">Reference proteome</keyword>
<keyword evidence="4 8" id="KW-0732">Signal</keyword>
<dbReference type="OrthoDB" id="5795902at2759"/>
<gene>
    <name evidence="10" type="ORF">FA10DRAFT_297980</name>
</gene>
<evidence type="ECO:0000256" key="3">
    <source>
        <dbReference type="ARBA" id="ARBA00012755"/>
    </source>
</evidence>
<dbReference type="PANTHER" id="PTHR11452:SF75">
    <property type="entry name" value="ALPHA-GALACTOSIDASE MEL1"/>
    <property type="match status" value="1"/>
</dbReference>
<dbReference type="Gene3D" id="3.20.20.70">
    <property type="entry name" value="Aldolase class I"/>
    <property type="match status" value="1"/>
</dbReference>
<dbReference type="EC" id="3.2.1.22" evidence="3 7"/>
<evidence type="ECO:0000256" key="2">
    <source>
        <dbReference type="ARBA" id="ARBA00009743"/>
    </source>
</evidence>
<dbReference type="Gene3D" id="2.60.40.1180">
    <property type="entry name" value="Golgi alpha-mannosidase II"/>
    <property type="match status" value="1"/>
</dbReference>
<dbReference type="InterPro" id="IPR017853">
    <property type="entry name" value="GH"/>
</dbReference>
<evidence type="ECO:0000256" key="6">
    <source>
        <dbReference type="ARBA" id="ARBA00023295"/>
    </source>
</evidence>
<dbReference type="InParanoid" id="A0A316YE55"/>
<accession>A0A316YE55</accession>
<dbReference type="STRING" id="215250.A0A316YE55"/>
<evidence type="ECO:0000313" key="10">
    <source>
        <dbReference type="EMBL" id="PWN86918.1"/>
    </source>
</evidence>
<name>A0A316YE55_9BASI</name>
<dbReference type="PANTHER" id="PTHR11452">
    <property type="entry name" value="ALPHA-GALACTOSIDASE/ALPHA-N-ACETYLGALACTOSAMINIDASE"/>
    <property type="match status" value="1"/>
</dbReference>
<protein>
    <recommendedName>
        <fullName evidence="3 7">Alpha-galactosidase</fullName>
        <ecNumber evidence="3 7">3.2.1.22</ecNumber>
    </recommendedName>
    <alternativeName>
        <fullName evidence="7">Melibiase</fullName>
    </alternativeName>
</protein>
<comment type="catalytic activity">
    <reaction evidence="1 7">
        <text>Hydrolysis of terminal, non-reducing alpha-D-galactose residues in alpha-D-galactosides, including galactose oligosaccharides, galactomannans and galactolipids.</text>
        <dbReference type="EC" id="3.2.1.22"/>
    </reaction>
</comment>